<reference evidence="2" key="1">
    <citation type="journal article" date="2022" name="bioRxiv">
        <title>Sequencing and chromosome-scale assembly of the giantPleurodeles waltlgenome.</title>
        <authorList>
            <person name="Brown T."/>
            <person name="Elewa A."/>
            <person name="Iarovenko S."/>
            <person name="Subramanian E."/>
            <person name="Araus A.J."/>
            <person name="Petzold A."/>
            <person name="Susuki M."/>
            <person name="Suzuki K.-i.T."/>
            <person name="Hayashi T."/>
            <person name="Toyoda A."/>
            <person name="Oliveira C."/>
            <person name="Osipova E."/>
            <person name="Leigh N.D."/>
            <person name="Simon A."/>
            <person name="Yun M.H."/>
        </authorList>
    </citation>
    <scope>NUCLEOTIDE SEQUENCE</scope>
    <source>
        <strain evidence="2">20211129_DDA</strain>
        <tissue evidence="2">Liver</tissue>
    </source>
</reference>
<keyword evidence="3" id="KW-1185">Reference proteome</keyword>
<organism evidence="2 3">
    <name type="scientific">Pleurodeles waltl</name>
    <name type="common">Iberian ribbed newt</name>
    <dbReference type="NCBI Taxonomy" id="8319"/>
    <lineage>
        <taxon>Eukaryota</taxon>
        <taxon>Metazoa</taxon>
        <taxon>Chordata</taxon>
        <taxon>Craniata</taxon>
        <taxon>Vertebrata</taxon>
        <taxon>Euteleostomi</taxon>
        <taxon>Amphibia</taxon>
        <taxon>Batrachia</taxon>
        <taxon>Caudata</taxon>
        <taxon>Salamandroidea</taxon>
        <taxon>Salamandridae</taxon>
        <taxon>Pleurodelinae</taxon>
        <taxon>Pleurodeles</taxon>
    </lineage>
</organism>
<dbReference type="Proteomes" id="UP001066276">
    <property type="component" value="Chromosome 5"/>
</dbReference>
<feature type="region of interest" description="Disordered" evidence="1">
    <location>
        <begin position="34"/>
        <end position="64"/>
    </location>
</feature>
<evidence type="ECO:0000313" key="2">
    <source>
        <dbReference type="EMBL" id="KAJ1158196.1"/>
    </source>
</evidence>
<protein>
    <submittedName>
        <fullName evidence="2">Uncharacterized protein</fullName>
    </submittedName>
</protein>
<name>A0AAV7RZH5_PLEWA</name>
<comment type="caution">
    <text evidence="2">The sequence shown here is derived from an EMBL/GenBank/DDBJ whole genome shotgun (WGS) entry which is preliminary data.</text>
</comment>
<dbReference type="AlphaFoldDB" id="A0AAV7RZH5"/>
<gene>
    <name evidence="2" type="ORF">NDU88_010890</name>
</gene>
<evidence type="ECO:0000256" key="1">
    <source>
        <dbReference type="SAM" id="MobiDB-lite"/>
    </source>
</evidence>
<accession>A0AAV7RZH5</accession>
<evidence type="ECO:0000313" key="3">
    <source>
        <dbReference type="Proteomes" id="UP001066276"/>
    </source>
</evidence>
<dbReference type="EMBL" id="JANPWB010000009">
    <property type="protein sequence ID" value="KAJ1158196.1"/>
    <property type="molecule type" value="Genomic_DNA"/>
</dbReference>
<proteinExistence type="predicted"/>
<sequence>MPVTRPSLLTVHQSGQAGPARALLRRVIQIRRWAAPTRRPGPPTQWSRKPTAPEGPESLHCGADHLPVHASSSAALPMGWPCARFLLPRSGALRPVCSPQIRESEPPKWTLRVLMRSGHLPLLWGGGEPVTAGTPGSMKD</sequence>